<feature type="signal peptide" evidence="2">
    <location>
        <begin position="1"/>
        <end position="26"/>
    </location>
</feature>
<evidence type="ECO:0000259" key="3">
    <source>
        <dbReference type="Pfam" id="PF14200"/>
    </source>
</evidence>
<feature type="compositionally biased region" description="Polar residues" evidence="1">
    <location>
        <begin position="119"/>
        <end position="128"/>
    </location>
</feature>
<accession>A0ABS5L7A9</accession>
<keyword evidence="2" id="KW-0732">Signal</keyword>
<gene>
    <name evidence="4" type="ORF">KGQ19_45890</name>
</gene>
<name>A0ABS5L7A9_9ACTN</name>
<feature type="compositionally biased region" description="Basic and acidic residues" evidence="1">
    <location>
        <begin position="564"/>
        <end position="577"/>
    </location>
</feature>
<feature type="domain" description="Ricin B lectin" evidence="3">
    <location>
        <begin position="479"/>
        <end position="569"/>
    </location>
</feature>
<protein>
    <submittedName>
        <fullName evidence="4">RICIN domain-containing protein</fullName>
    </submittedName>
</protein>
<dbReference type="SUPFAM" id="SSF50370">
    <property type="entry name" value="Ricin B-like lectins"/>
    <property type="match status" value="1"/>
</dbReference>
<sequence>MAPPRKTLIAALCAALAAVTLTQVDAASAAVNPAHGRPAPSYTIGIGTVGTHPFQDDTPASSFIDKDGSFHFQESDSEYGATGPRDWSFYSGTNFGDATYDASTSTAVDPANPQDKNGDTTWRCNNGPTGVASSYDPSRNSYTQKDFCDLLGTWVDPDTGDWYGLVHNEFTPQPFGDGWHYDGIDYAVSHDQGKTWAIEGHAITSPYSTTRGDDSAFPNQTYDYGDGDQRLFVDYASGYFYVYYSSRVIPKGGQAGAMDWLAHVARAPISGKMAGGTWQKWYDGRWSQPGIGGKESDMEPVGADYPLGYVPPDKDYNPADPGTTDQQIAAGTLPAKSPIAYMNITYDAYLGLYIGQPAVTGDTGPQQYYATDDLATQRWHLIGDTGAYTSGSWYRWIVDDANLANQMIVGKSFRAYCSVACHSSDGEWADTTIDSTAGAQAPLDLARAYRIASGDHRVLTQEGTNAISTSHLGHANQTSWKFAATGDGAYTITNVGSGQALGVDSTGDAGRAWGARPTVTAIGAGGPTVGQEWFLVRDTSDNGGKGTFRLVNRYSGLVLGLSSDDSRSAETTPERTWTDVTGSPVGGDRSATEQTISFLPN</sequence>
<proteinExistence type="predicted"/>
<reference evidence="4 5" key="1">
    <citation type="submission" date="2020-02" db="EMBL/GenBank/DDBJ databases">
        <title>Acidophilic actinobacteria isolated from forest soil.</title>
        <authorList>
            <person name="Golinska P."/>
        </authorList>
    </citation>
    <scope>NUCLEOTIDE SEQUENCE [LARGE SCALE GENOMIC DNA]</scope>
    <source>
        <strain evidence="4 5">NL8</strain>
    </source>
</reference>
<organism evidence="4 5">
    <name type="scientific">Catenulispora pinistramenti</name>
    <dbReference type="NCBI Taxonomy" id="2705254"/>
    <lineage>
        <taxon>Bacteria</taxon>
        <taxon>Bacillati</taxon>
        <taxon>Actinomycetota</taxon>
        <taxon>Actinomycetes</taxon>
        <taxon>Catenulisporales</taxon>
        <taxon>Catenulisporaceae</taxon>
        <taxon>Catenulispora</taxon>
    </lineage>
</organism>
<evidence type="ECO:0000313" key="4">
    <source>
        <dbReference type="EMBL" id="MBS2554211.1"/>
    </source>
</evidence>
<dbReference type="InterPro" id="IPR035992">
    <property type="entry name" value="Ricin_B-like_lectins"/>
</dbReference>
<dbReference type="EMBL" id="JAAFYZ010000335">
    <property type="protein sequence ID" value="MBS2554211.1"/>
    <property type="molecule type" value="Genomic_DNA"/>
</dbReference>
<feature type="chain" id="PRO_5047172889" evidence="2">
    <location>
        <begin position="27"/>
        <end position="601"/>
    </location>
</feature>
<dbReference type="Proteomes" id="UP000730482">
    <property type="component" value="Unassembled WGS sequence"/>
</dbReference>
<evidence type="ECO:0000256" key="2">
    <source>
        <dbReference type="SAM" id="SignalP"/>
    </source>
</evidence>
<feature type="compositionally biased region" description="Polar residues" evidence="1">
    <location>
        <begin position="592"/>
        <end position="601"/>
    </location>
</feature>
<dbReference type="Pfam" id="PF14200">
    <property type="entry name" value="RicinB_lectin_2"/>
    <property type="match status" value="1"/>
</dbReference>
<keyword evidence="5" id="KW-1185">Reference proteome</keyword>
<dbReference type="Gene3D" id="2.80.10.50">
    <property type="match status" value="1"/>
</dbReference>
<comment type="caution">
    <text evidence="4">The sequence shown here is derived from an EMBL/GenBank/DDBJ whole genome shotgun (WGS) entry which is preliminary data.</text>
</comment>
<dbReference type="InterPro" id="IPR000772">
    <property type="entry name" value="Ricin_B_lectin"/>
</dbReference>
<evidence type="ECO:0000256" key="1">
    <source>
        <dbReference type="SAM" id="MobiDB-lite"/>
    </source>
</evidence>
<evidence type="ECO:0000313" key="5">
    <source>
        <dbReference type="Proteomes" id="UP000730482"/>
    </source>
</evidence>
<dbReference type="CDD" id="cd00161">
    <property type="entry name" value="beta-trefoil_Ricin-like"/>
    <property type="match status" value="1"/>
</dbReference>
<feature type="region of interest" description="Disordered" evidence="1">
    <location>
        <begin position="101"/>
        <end position="128"/>
    </location>
</feature>
<feature type="region of interest" description="Disordered" evidence="1">
    <location>
        <begin position="562"/>
        <end position="601"/>
    </location>
</feature>
<dbReference type="RefSeq" id="WP_212021459.1">
    <property type="nucleotide sequence ID" value="NZ_JAAFYZ010000335.1"/>
</dbReference>